<evidence type="ECO:0000259" key="11">
    <source>
        <dbReference type="PROSITE" id="PS51866"/>
    </source>
</evidence>
<keyword evidence="1" id="KW-0813">Transport</keyword>
<organism evidence="12 13">
    <name type="scientific">Williamsia maris</name>
    <dbReference type="NCBI Taxonomy" id="72806"/>
    <lineage>
        <taxon>Bacteria</taxon>
        <taxon>Bacillati</taxon>
        <taxon>Actinomycetota</taxon>
        <taxon>Actinomycetes</taxon>
        <taxon>Mycobacteriales</taxon>
        <taxon>Nocardiaceae</taxon>
        <taxon>Williamsia</taxon>
    </lineage>
</organism>
<comment type="caution">
    <text evidence="12">The sequence shown here is derived from an EMBL/GenBank/DDBJ whole genome shotgun (WGS) entry which is preliminary data.</text>
</comment>
<dbReference type="PROSITE" id="PS50893">
    <property type="entry name" value="ABC_TRANSPORTER_2"/>
    <property type="match status" value="1"/>
</dbReference>
<evidence type="ECO:0000256" key="4">
    <source>
        <dbReference type="ARBA" id="ARBA00022519"/>
    </source>
</evidence>
<dbReference type="Pfam" id="PF03459">
    <property type="entry name" value="TOBE"/>
    <property type="match status" value="1"/>
</dbReference>
<keyword evidence="4" id="KW-0997">Cell inner membrane</keyword>
<dbReference type="Proteomes" id="UP001206895">
    <property type="component" value="Unassembled WGS sequence"/>
</dbReference>
<dbReference type="Gene3D" id="3.40.50.300">
    <property type="entry name" value="P-loop containing nucleotide triphosphate hydrolases"/>
    <property type="match status" value="1"/>
</dbReference>
<keyword evidence="2" id="KW-1003">Cell membrane</keyword>
<evidence type="ECO:0000256" key="9">
    <source>
        <dbReference type="PROSITE-ProRule" id="PRU01213"/>
    </source>
</evidence>
<dbReference type="SUPFAM" id="SSF50331">
    <property type="entry name" value="MOP-like"/>
    <property type="match status" value="1"/>
</dbReference>
<dbReference type="InterPro" id="IPR003439">
    <property type="entry name" value="ABC_transporter-like_ATP-bd"/>
</dbReference>
<evidence type="ECO:0000256" key="5">
    <source>
        <dbReference type="ARBA" id="ARBA00022741"/>
    </source>
</evidence>
<dbReference type="Pfam" id="PF00005">
    <property type="entry name" value="ABC_tran"/>
    <property type="match status" value="1"/>
</dbReference>
<sequence>MSTGLSAVLQLGVPAVDVDFEAPAGATVAVLGPNGAGKSSVLNLLAGLLRPDSATVRVGDRVLVDDSTFVAPHRRSVALLSQQARLFPHMTVRQNIAFAPSAARVGRTEVRRRTEDWMAAVDVVDLADRKPAQLSGGQAQRVAVARALAADPEVLLLDEPFAALDVDVAARLRTLVGEVLTDRRRITLFVTHDIVDAVSLADTAFVMSGGRIVDRGPVRDVLANPVNDFAARLAGLNLVGGLWRSDHVAGEGVTVVGEPAHGVRVGEPVLAAFAPRSVAVFREKPHGSPRNVFAGVVAQVVPHGDRALARVECAAITIAAELTWAAVADLGLTAGTPVHLAVKASEVTVYPSRSSPTWSA</sequence>
<evidence type="ECO:0000256" key="8">
    <source>
        <dbReference type="ARBA" id="ARBA00023136"/>
    </source>
</evidence>
<dbReference type="PANTHER" id="PTHR42781">
    <property type="entry name" value="SPERMIDINE/PUTRESCINE IMPORT ATP-BINDING PROTEIN POTA"/>
    <property type="match status" value="1"/>
</dbReference>
<proteinExistence type="predicted"/>
<accession>A0ABT1HDT6</accession>
<name>A0ABT1HDT6_9NOCA</name>
<dbReference type="PROSITE" id="PS00211">
    <property type="entry name" value="ABC_TRANSPORTER_1"/>
    <property type="match status" value="1"/>
</dbReference>
<keyword evidence="13" id="KW-1185">Reference proteome</keyword>
<reference evidence="12 13" key="1">
    <citation type="submission" date="2022-06" db="EMBL/GenBank/DDBJ databases">
        <title>Genomic Encyclopedia of Archaeal and Bacterial Type Strains, Phase II (KMG-II): from individual species to whole genera.</title>
        <authorList>
            <person name="Goeker M."/>
        </authorList>
    </citation>
    <scope>NUCLEOTIDE SEQUENCE [LARGE SCALE GENOMIC DNA]</scope>
    <source>
        <strain evidence="12 13">DSM 44693</strain>
    </source>
</reference>
<dbReference type="PROSITE" id="PS51866">
    <property type="entry name" value="MOP"/>
    <property type="match status" value="1"/>
</dbReference>
<evidence type="ECO:0000256" key="6">
    <source>
        <dbReference type="ARBA" id="ARBA00022840"/>
    </source>
</evidence>
<dbReference type="RefSeq" id="WP_253661346.1">
    <property type="nucleotide sequence ID" value="NZ_BAAAJQ010000001.1"/>
</dbReference>
<evidence type="ECO:0000256" key="7">
    <source>
        <dbReference type="ARBA" id="ARBA00022967"/>
    </source>
</evidence>
<protein>
    <submittedName>
        <fullName evidence="12">Molybdate transport system ATP-binding protein</fullName>
    </submittedName>
</protein>
<keyword evidence="3 9" id="KW-0500">Molybdenum</keyword>
<evidence type="ECO:0000256" key="1">
    <source>
        <dbReference type="ARBA" id="ARBA00022448"/>
    </source>
</evidence>
<evidence type="ECO:0000256" key="2">
    <source>
        <dbReference type="ARBA" id="ARBA00022475"/>
    </source>
</evidence>
<dbReference type="InterPro" id="IPR008995">
    <property type="entry name" value="Mo/tungstate-bd_C_term_dom"/>
</dbReference>
<dbReference type="PANTHER" id="PTHR42781:SF1">
    <property type="entry name" value="THIAMINE IMPORT ATP-BINDING PROTEIN THIQ"/>
    <property type="match status" value="1"/>
</dbReference>
<evidence type="ECO:0000313" key="13">
    <source>
        <dbReference type="Proteomes" id="UP001206895"/>
    </source>
</evidence>
<dbReference type="Gene3D" id="2.40.50.100">
    <property type="match status" value="1"/>
</dbReference>
<dbReference type="SUPFAM" id="SSF52540">
    <property type="entry name" value="P-loop containing nucleoside triphosphate hydrolases"/>
    <property type="match status" value="1"/>
</dbReference>
<dbReference type="EMBL" id="JAMTCJ010000002">
    <property type="protein sequence ID" value="MCP2176344.1"/>
    <property type="molecule type" value="Genomic_DNA"/>
</dbReference>
<dbReference type="InterPro" id="IPR050093">
    <property type="entry name" value="ABC_SmlMolc_Importer"/>
</dbReference>
<evidence type="ECO:0000259" key="10">
    <source>
        <dbReference type="PROSITE" id="PS50893"/>
    </source>
</evidence>
<gene>
    <name evidence="12" type="ORF">LX13_002163</name>
</gene>
<dbReference type="InterPro" id="IPR003593">
    <property type="entry name" value="AAA+_ATPase"/>
</dbReference>
<dbReference type="InterPro" id="IPR027417">
    <property type="entry name" value="P-loop_NTPase"/>
</dbReference>
<evidence type="ECO:0000256" key="3">
    <source>
        <dbReference type="ARBA" id="ARBA00022505"/>
    </source>
</evidence>
<dbReference type="InterPro" id="IPR005116">
    <property type="entry name" value="Transp-assoc_OB_typ1"/>
</dbReference>
<feature type="domain" description="ABC transporter" evidence="10">
    <location>
        <begin position="1"/>
        <end position="234"/>
    </location>
</feature>
<dbReference type="InterPro" id="IPR017871">
    <property type="entry name" value="ABC_transporter-like_CS"/>
</dbReference>
<feature type="domain" description="Mop" evidence="11">
    <location>
        <begin position="286"/>
        <end position="351"/>
    </location>
</feature>
<dbReference type="InterPro" id="IPR004606">
    <property type="entry name" value="Mop_domain"/>
</dbReference>
<keyword evidence="5" id="KW-0547">Nucleotide-binding</keyword>
<dbReference type="GO" id="GO:0005524">
    <property type="term" value="F:ATP binding"/>
    <property type="evidence" value="ECO:0007669"/>
    <property type="project" value="UniProtKB-KW"/>
</dbReference>
<keyword evidence="8" id="KW-0472">Membrane</keyword>
<keyword evidence="7" id="KW-1278">Translocase</keyword>
<dbReference type="SMART" id="SM00382">
    <property type="entry name" value="AAA"/>
    <property type="match status" value="1"/>
</dbReference>
<keyword evidence="6 12" id="KW-0067">ATP-binding</keyword>
<evidence type="ECO:0000313" key="12">
    <source>
        <dbReference type="EMBL" id="MCP2176344.1"/>
    </source>
</evidence>